<accession>A0A0E9QEG6</accession>
<reference evidence="1" key="1">
    <citation type="submission" date="2014-11" db="EMBL/GenBank/DDBJ databases">
        <authorList>
            <person name="Amaro Gonzalez C."/>
        </authorList>
    </citation>
    <scope>NUCLEOTIDE SEQUENCE</scope>
</reference>
<dbReference type="EMBL" id="GBXM01093383">
    <property type="protein sequence ID" value="JAH15194.1"/>
    <property type="molecule type" value="Transcribed_RNA"/>
</dbReference>
<proteinExistence type="predicted"/>
<name>A0A0E9QEG6_ANGAN</name>
<organism evidence="1">
    <name type="scientific">Anguilla anguilla</name>
    <name type="common">European freshwater eel</name>
    <name type="synonym">Muraena anguilla</name>
    <dbReference type="NCBI Taxonomy" id="7936"/>
    <lineage>
        <taxon>Eukaryota</taxon>
        <taxon>Metazoa</taxon>
        <taxon>Chordata</taxon>
        <taxon>Craniata</taxon>
        <taxon>Vertebrata</taxon>
        <taxon>Euteleostomi</taxon>
        <taxon>Actinopterygii</taxon>
        <taxon>Neopterygii</taxon>
        <taxon>Teleostei</taxon>
        <taxon>Anguilliformes</taxon>
        <taxon>Anguillidae</taxon>
        <taxon>Anguilla</taxon>
    </lineage>
</organism>
<dbReference type="AlphaFoldDB" id="A0A0E9QEG6"/>
<evidence type="ECO:0000313" key="1">
    <source>
        <dbReference type="EMBL" id="JAH15194.1"/>
    </source>
</evidence>
<reference evidence="1" key="2">
    <citation type="journal article" date="2015" name="Fish Shellfish Immunol.">
        <title>Early steps in the European eel (Anguilla anguilla)-Vibrio vulnificus interaction in the gills: Role of the RtxA13 toxin.</title>
        <authorList>
            <person name="Callol A."/>
            <person name="Pajuelo D."/>
            <person name="Ebbesson L."/>
            <person name="Teles M."/>
            <person name="MacKenzie S."/>
            <person name="Amaro C."/>
        </authorList>
    </citation>
    <scope>NUCLEOTIDE SEQUENCE</scope>
</reference>
<sequence length="30" mass="3444">MTEQVRGFNPLLRLHPPGPFFLFSPRSSSK</sequence>
<protein>
    <submittedName>
        <fullName evidence="1">Uncharacterized protein</fullName>
    </submittedName>
</protein>